<feature type="non-terminal residue" evidence="1">
    <location>
        <position position="1"/>
    </location>
</feature>
<dbReference type="GO" id="GO:0005737">
    <property type="term" value="C:cytoplasm"/>
    <property type="evidence" value="ECO:0007669"/>
    <property type="project" value="TreeGrafter"/>
</dbReference>
<keyword evidence="2" id="KW-1185">Reference proteome</keyword>
<dbReference type="PANTHER" id="PTHR24007:SF7">
    <property type="entry name" value="BRCA1-ASSOCIATED PROTEIN"/>
    <property type="match status" value="1"/>
</dbReference>
<dbReference type="AlphaFoldDB" id="A0A445L946"/>
<evidence type="ECO:0000313" key="2">
    <source>
        <dbReference type="Proteomes" id="UP000289340"/>
    </source>
</evidence>
<sequence>YVGDNYVHRVIQSKTDGKLVELNTQCAHADNGCGSCSSEDNAMNEAILNSKLEAV</sequence>
<evidence type="ECO:0000313" key="1">
    <source>
        <dbReference type="EMBL" id="RZC19753.1"/>
    </source>
</evidence>
<accession>A0A445L946</accession>
<protein>
    <submittedName>
        <fullName evidence="1">Uncharacterized protein</fullName>
    </submittedName>
</protein>
<feature type="non-terminal residue" evidence="1">
    <location>
        <position position="55"/>
    </location>
</feature>
<organism evidence="1 2">
    <name type="scientific">Glycine soja</name>
    <name type="common">Wild soybean</name>
    <dbReference type="NCBI Taxonomy" id="3848"/>
    <lineage>
        <taxon>Eukaryota</taxon>
        <taxon>Viridiplantae</taxon>
        <taxon>Streptophyta</taxon>
        <taxon>Embryophyta</taxon>
        <taxon>Tracheophyta</taxon>
        <taxon>Spermatophyta</taxon>
        <taxon>Magnoliopsida</taxon>
        <taxon>eudicotyledons</taxon>
        <taxon>Gunneridae</taxon>
        <taxon>Pentapetalae</taxon>
        <taxon>rosids</taxon>
        <taxon>fabids</taxon>
        <taxon>Fabales</taxon>
        <taxon>Fabaceae</taxon>
        <taxon>Papilionoideae</taxon>
        <taxon>50 kb inversion clade</taxon>
        <taxon>NPAAA clade</taxon>
        <taxon>indigoferoid/millettioid clade</taxon>
        <taxon>Phaseoleae</taxon>
        <taxon>Glycine</taxon>
        <taxon>Glycine subgen. Soja</taxon>
    </lineage>
</organism>
<dbReference type="GO" id="GO:0061630">
    <property type="term" value="F:ubiquitin protein ligase activity"/>
    <property type="evidence" value="ECO:0007669"/>
    <property type="project" value="TreeGrafter"/>
</dbReference>
<dbReference type="EMBL" id="QZWG01000003">
    <property type="protein sequence ID" value="RZC19753.1"/>
    <property type="molecule type" value="Genomic_DNA"/>
</dbReference>
<reference evidence="1 2" key="1">
    <citation type="submission" date="2018-09" db="EMBL/GenBank/DDBJ databases">
        <title>A high-quality reference genome of wild soybean provides a powerful tool to mine soybean genomes.</title>
        <authorList>
            <person name="Xie M."/>
            <person name="Chung C.Y.L."/>
            <person name="Li M.-W."/>
            <person name="Wong F.-L."/>
            <person name="Chan T.-F."/>
            <person name="Lam H.-M."/>
        </authorList>
    </citation>
    <scope>NUCLEOTIDE SEQUENCE [LARGE SCALE GENOMIC DNA]</scope>
    <source>
        <strain evidence="2">cv. W05</strain>
        <tissue evidence="1">Hypocotyl of etiolated seedlings</tissue>
    </source>
</reference>
<name>A0A445L946_GLYSO</name>
<gene>
    <name evidence="1" type="ORF">D0Y65_006549</name>
</gene>
<comment type="caution">
    <text evidence="1">The sequence shown here is derived from an EMBL/GenBank/DDBJ whole genome shotgun (WGS) entry which is preliminary data.</text>
</comment>
<dbReference type="GO" id="GO:0016567">
    <property type="term" value="P:protein ubiquitination"/>
    <property type="evidence" value="ECO:0007669"/>
    <property type="project" value="TreeGrafter"/>
</dbReference>
<proteinExistence type="predicted"/>
<dbReference type="Proteomes" id="UP000289340">
    <property type="component" value="Chromosome 3"/>
</dbReference>
<dbReference type="GO" id="GO:0007265">
    <property type="term" value="P:Ras protein signal transduction"/>
    <property type="evidence" value="ECO:0007669"/>
    <property type="project" value="TreeGrafter"/>
</dbReference>
<dbReference type="PANTHER" id="PTHR24007">
    <property type="entry name" value="BRCA1-ASSOCIATED PROTEIN"/>
    <property type="match status" value="1"/>
</dbReference>